<proteinExistence type="predicted"/>
<dbReference type="EMBL" id="JBANAX010000917">
    <property type="protein sequence ID" value="KAL1188630.1"/>
    <property type="molecule type" value="Genomic_DNA"/>
</dbReference>
<dbReference type="AlphaFoldDB" id="A0ABD0Z1P6"/>
<name>A0ABD0Z1P6_CARAN</name>
<evidence type="ECO:0000313" key="2">
    <source>
        <dbReference type="Proteomes" id="UP001558713"/>
    </source>
</evidence>
<sequence>MNYLMLHGRRSLELQRLCNSRVAVKHVKNTSATYVSPEENFIIASLFDIVDYTRKFVEYLISIEDEDDEEDPDSVLNLVRSRHRFKDYQIKTIITTCYPRLLMPDSEKSFGQKLDFLQSRGVSLSSELTYKNVSKVPKTLKKNSISLYYDFVRDILMDEEGRGLYDFVTG</sequence>
<dbReference type="Proteomes" id="UP001558713">
    <property type="component" value="Unassembled WGS sequence"/>
</dbReference>
<protein>
    <submittedName>
        <fullName evidence="1">Uncharacterized protein</fullName>
    </submittedName>
</protein>
<gene>
    <name evidence="1" type="ORF">V5N11_028660</name>
</gene>
<comment type="caution">
    <text evidence="1">The sequence shown here is derived from an EMBL/GenBank/DDBJ whole genome shotgun (WGS) entry which is preliminary data.</text>
</comment>
<evidence type="ECO:0000313" key="1">
    <source>
        <dbReference type="EMBL" id="KAL1188630.1"/>
    </source>
</evidence>
<accession>A0ABD0Z1P6</accession>
<reference evidence="1 2" key="1">
    <citation type="submission" date="2024-04" db="EMBL/GenBank/DDBJ databases">
        <title>Genome assembly C_amara_ONT_v2.</title>
        <authorList>
            <person name="Yant L."/>
            <person name="Moore C."/>
            <person name="Slenker M."/>
        </authorList>
    </citation>
    <scope>NUCLEOTIDE SEQUENCE [LARGE SCALE GENOMIC DNA]</scope>
    <source>
        <tissue evidence="1">Leaf</tissue>
    </source>
</reference>
<dbReference type="InterPro" id="IPR003690">
    <property type="entry name" value="MTERF"/>
</dbReference>
<keyword evidence="2" id="KW-1185">Reference proteome</keyword>
<dbReference type="Pfam" id="PF02536">
    <property type="entry name" value="mTERF"/>
    <property type="match status" value="1"/>
</dbReference>
<organism evidence="1 2">
    <name type="scientific">Cardamine amara subsp. amara</name>
    <dbReference type="NCBI Taxonomy" id="228776"/>
    <lineage>
        <taxon>Eukaryota</taxon>
        <taxon>Viridiplantae</taxon>
        <taxon>Streptophyta</taxon>
        <taxon>Embryophyta</taxon>
        <taxon>Tracheophyta</taxon>
        <taxon>Spermatophyta</taxon>
        <taxon>Magnoliopsida</taxon>
        <taxon>eudicotyledons</taxon>
        <taxon>Gunneridae</taxon>
        <taxon>Pentapetalae</taxon>
        <taxon>rosids</taxon>
        <taxon>malvids</taxon>
        <taxon>Brassicales</taxon>
        <taxon>Brassicaceae</taxon>
        <taxon>Cardamineae</taxon>
        <taxon>Cardamine</taxon>
    </lineage>
</organism>